<dbReference type="PANTHER" id="PTHR43649:SF17">
    <property type="entry name" value="ABC TRANSPORTER SOLUTE BINDING PROTEIN-SUGAR TRANSPORT"/>
    <property type="match status" value="1"/>
</dbReference>
<accession>A0A6C0G4F1</accession>
<sequence>MNASHHAYERRIAGGLACLLLAVSAPAAAHAAPAATGTAQAPVTLSMFYPGTSSPDEAAVEDAINVYLRQKLGVALDLHPIEWSQYDMKTKVMIAAGEPMDLFFTAGWQNFKQYADIGVLRDLTPLLGRYAPDMLKTMNPLYLSGTAIDGHNYAVPTQMNNIVWKGLLINKQLAEKYRFDVAGIKKLADLEPMLRVIKDNEKQITPLFGKVADFEALASYQQLAGGPGALMPGGGTKIANEFASPAMSTLLGQYYRWTTKGFIVPAKQTYDSFQTQALFTGKAAGQTFAVLTGTASYDTAAQLQTATGQAWLEVRLQAPLVTNENLTTSMLSVSSLSKHAEDAVRVINLLHANKKLLDLLDWGIEGTHYRVDGDSPGMIARIGDAYSTSGPWMFGNPVLAYHTKNDALDPNIWARGKKIFDKAAVSPLVGLYYDAAANAEANMAVSNALSSFNTSMEQAPQDPAKALPKLQAKLKQAGVASVIADKQRQADAYLAKRHTLAAR</sequence>
<feature type="chain" id="PRO_5025656866" evidence="1">
    <location>
        <begin position="32"/>
        <end position="503"/>
    </location>
</feature>
<dbReference type="SUPFAM" id="SSF53850">
    <property type="entry name" value="Periplasmic binding protein-like II"/>
    <property type="match status" value="1"/>
</dbReference>
<evidence type="ECO:0000313" key="4">
    <source>
        <dbReference type="Proteomes" id="UP000476064"/>
    </source>
</evidence>
<dbReference type="Proteomes" id="UP000476064">
    <property type="component" value="Chromosome"/>
</dbReference>
<keyword evidence="1" id="KW-0732">Signal</keyword>
<reference evidence="3 4" key="1">
    <citation type="submission" date="2020-01" db="EMBL/GenBank/DDBJ databases">
        <title>Paenibacillus sp. nov., isolated from tomato rhizosphere.</title>
        <authorList>
            <person name="Weon H.-Y."/>
            <person name="Lee S.A."/>
        </authorList>
    </citation>
    <scope>NUCLEOTIDE SEQUENCE [LARGE SCALE GENOMIC DNA]</scope>
    <source>
        <strain evidence="3 4">12200R-189</strain>
    </source>
</reference>
<feature type="signal peptide" evidence="1">
    <location>
        <begin position="1"/>
        <end position="31"/>
    </location>
</feature>
<dbReference type="EMBL" id="CP048209">
    <property type="protein sequence ID" value="QHT63033.1"/>
    <property type="molecule type" value="Genomic_DNA"/>
</dbReference>
<proteinExistence type="predicted"/>
<dbReference type="Pfam" id="PF01547">
    <property type="entry name" value="SBP_bac_1"/>
    <property type="match status" value="1"/>
</dbReference>
<gene>
    <name evidence="3" type="ORF">GXP70_25755</name>
</gene>
<dbReference type="InterPro" id="IPR022627">
    <property type="entry name" value="DUF3502"/>
</dbReference>
<dbReference type="Pfam" id="PF12010">
    <property type="entry name" value="DUF3502"/>
    <property type="match status" value="1"/>
</dbReference>
<evidence type="ECO:0000313" key="3">
    <source>
        <dbReference type="EMBL" id="QHT63033.1"/>
    </source>
</evidence>
<evidence type="ECO:0000259" key="2">
    <source>
        <dbReference type="Pfam" id="PF12010"/>
    </source>
</evidence>
<dbReference type="InterPro" id="IPR006059">
    <property type="entry name" value="SBP"/>
</dbReference>
<dbReference type="RefSeq" id="WP_162359463.1">
    <property type="nucleotide sequence ID" value="NZ_CP048209.1"/>
</dbReference>
<dbReference type="AlphaFoldDB" id="A0A6C0G4F1"/>
<dbReference type="InterPro" id="IPR050490">
    <property type="entry name" value="Bact_solute-bd_prot1"/>
</dbReference>
<evidence type="ECO:0000256" key="1">
    <source>
        <dbReference type="SAM" id="SignalP"/>
    </source>
</evidence>
<dbReference type="PANTHER" id="PTHR43649">
    <property type="entry name" value="ARABINOSE-BINDING PROTEIN-RELATED"/>
    <property type="match status" value="1"/>
</dbReference>
<protein>
    <submittedName>
        <fullName evidence="3">ABC transporter substrate-binding protein</fullName>
    </submittedName>
</protein>
<keyword evidence="4" id="KW-1185">Reference proteome</keyword>
<dbReference type="KEGG" id="plyc:GXP70_25755"/>
<dbReference type="Gene3D" id="3.40.190.10">
    <property type="entry name" value="Periplasmic binding protein-like II"/>
    <property type="match status" value="1"/>
</dbReference>
<organism evidence="3 4">
    <name type="scientific">Paenibacillus lycopersici</name>
    <dbReference type="NCBI Taxonomy" id="2704462"/>
    <lineage>
        <taxon>Bacteria</taxon>
        <taxon>Bacillati</taxon>
        <taxon>Bacillota</taxon>
        <taxon>Bacilli</taxon>
        <taxon>Bacillales</taxon>
        <taxon>Paenibacillaceae</taxon>
        <taxon>Paenibacillus</taxon>
    </lineage>
</organism>
<feature type="domain" description="DUF3502" evidence="2">
    <location>
        <begin position="443"/>
        <end position="495"/>
    </location>
</feature>
<name>A0A6C0G4F1_9BACL</name>